<feature type="domain" description="PiggyBac transposable element-derived protein" evidence="1">
    <location>
        <begin position="189"/>
        <end position="242"/>
    </location>
</feature>
<evidence type="ECO:0000313" key="3">
    <source>
        <dbReference type="Proteomes" id="UP000801492"/>
    </source>
</evidence>
<dbReference type="GO" id="GO:0043565">
    <property type="term" value="F:sequence-specific DNA binding"/>
    <property type="evidence" value="ECO:0007669"/>
    <property type="project" value="TreeGrafter"/>
</dbReference>
<accession>A0A8K0G4S3</accession>
<reference evidence="2" key="1">
    <citation type="submission" date="2019-08" db="EMBL/GenBank/DDBJ databases">
        <title>The genome of the North American firefly Photinus pyralis.</title>
        <authorList>
            <consortium name="Photinus pyralis genome working group"/>
            <person name="Fallon T.R."/>
            <person name="Sander Lower S.E."/>
            <person name="Weng J.-K."/>
        </authorList>
    </citation>
    <scope>NUCLEOTIDE SEQUENCE</scope>
    <source>
        <strain evidence="2">TRF0915ILg1</strain>
        <tissue evidence="2">Whole body</tissue>
    </source>
</reference>
<dbReference type="PANTHER" id="PTHR47055:SF2">
    <property type="entry name" value="PIGGYBAC TRANSPOSABLE ELEMENT-DERIVED PROTEIN 2-RELATED"/>
    <property type="match status" value="1"/>
</dbReference>
<protein>
    <recommendedName>
        <fullName evidence="1">PiggyBac transposable element-derived protein domain-containing protein</fullName>
    </recommendedName>
</protein>
<keyword evidence="3" id="KW-1185">Reference proteome</keyword>
<dbReference type="Pfam" id="PF13843">
    <property type="entry name" value="DDE_Tnp_1_7"/>
    <property type="match status" value="1"/>
</dbReference>
<gene>
    <name evidence="2" type="ORF">ILUMI_20531</name>
</gene>
<sequence length="332" mass="38621">MSVKYIKDWFRTSIINQLEKDYGPALLQKTITSSRANLHQRSVPSHGKTIQICRSSSRHKPHLKEHLHHEDQCSNIDTLQAVKPKYYKHRPLTLHELLDEIEHPDRIPQPPLGIYTLPSSEDIIDEDGGEENTITINNLPKKKQLRNLVKNSKEARSIYGNVYSDSDSEDDLPLSVFAKKPPKKQEADIGYSTQLIHIYNDNMGGVDRCDQNLSLYRTSIRGKKWYFPLFTHCIDMVIQTAWQLHRISGGKLDQLAFRRGEACRILETYNKDSRRFSKVSQMHHGSSRYDRLDHLAGFRENQRCRVCHKKVKVFCKKCDIALHIKDCFAQYH</sequence>
<dbReference type="Proteomes" id="UP000801492">
    <property type="component" value="Unassembled WGS sequence"/>
</dbReference>
<proteinExistence type="predicted"/>
<evidence type="ECO:0000313" key="2">
    <source>
        <dbReference type="EMBL" id="KAF2885643.1"/>
    </source>
</evidence>
<evidence type="ECO:0000259" key="1">
    <source>
        <dbReference type="Pfam" id="PF13843"/>
    </source>
</evidence>
<dbReference type="AlphaFoldDB" id="A0A8K0G4S3"/>
<dbReference type="InterPro" id="IPR052638">
    <property type="entry name" value="PiggyBac_TE-derived"/>
</dbReference>
<comment type="caution">
    <text evidence="2">The sequence shown here is derived from an EMBL/GenBank/DDBJ whole genome shotgun (WGS) entry which is preliminary data.</text>
</comment>
<name>A0A8K0G4S3_IGNLU</name>
<organism evidence="2 3">
    <name type="scientific">Ignelater luminosus</name>
    <name type="common">Cucubano</name>
    <name type="synonym">Pyrophorus luminosus</name>
    <dbReference type="NCBI Taxonomy" id="2038154"/>
    <lineage>
        <taxon>Eukaryota</taxon>
        <taxon>Metazoa</taxon>
        <taxon>Ecdysozoa</taxon>
        <taxon>Arthropoda</taxon>
        <taxon>Hexapoda</taxon>
        <taxon>Insecta</taxon>
        <taxon>Pterygota</taxon>
        <taxon>Neoptera</taxon>
        <taxon>Endopterygota</taxon>
        <taxon>Coleoptera</taxon>
        <taxon>Polyphaga</taxon>
        <taxon>Elateriformia</taxon>
        <taxon>Elateroidea</taxon>
        <taxon>Elateridae</taxon>
        <taxon>Agrypninae</taxon>
        <taxon>Pyrophorini</taxon>
        <taxon>Ignelater</taxon>
    </lineage>
</organism>
<dbReference type="InterPro" id="IPR029526">
    <property type="entry name" value="PGBD"/>
</dbReference>
<dbReference type="EMBL" id="VTPC01089841">
    <property type="protein sequence ID" value="KAF2885643.1"/>
    <property type="molecule type" value="Genomic_DNA"/>
</dbReference>
<dbReference type="PANTHER" id="PTHR47055">
    <property type="entry name" value="DDE_TNP_1_7 DOMAIN-CONTAINING PROTEIN"/>
    <property type="match status" value="1"/>
</dbReference>